<dbReference type="InterPro" id="IPR012309">
    <property type="entry name" value="DNA_ligase_ATP-dep_C"/>
</dbReference>
<keyword evidence="7" id="KW-1185">Reference proteome</keyword>
<comment type="similarity">
    <text evidence="1">Belongs to the ATP-dependent DNA ligase family.</text>
</comment>
<name>A0ABP8XLX1_9MICO</name>
<proteinExistence type="inferred from homology"/>
<evidence type="ECO:0000259" key="5">
    <source>
        <dbReference type="PROSITE" id="PS50160"/>
    </source>
</evidence>
<evidence type="ECO:0000256" key="2">
    <source>
        <dbReference type="ARBA" id="ARBA00012727"/>
    </source>
</evidence>
<dbReference type="Gene3D" id="3.30.1490.70">
    <property type="match status" value="1"/>
</dbReference>
<dbReference type="InterPro" id="IPR012340">
    <property type="entry name" value="NA-bd_OB-fold"/>
</dbReference>
<evidence type="ECO:0000256" key="3">
    <source>
        <dbReference type="ARBA" id="ARBA00022598"/>
    </source>
</evidence>
<dbReference type="PROSITE" id="PS50160">
    <property type="entry name" value="DNA_LIGASE_A3"/>
    <property type="match status" value="1"/>
</dbReference>
<dbReference type="EC" id="6.5.1.1" evidence="2"/>
<dbReference type="NCBIfam" id="TIGR02779">
    <property type="entry name" value="NHEJ_ligase_lig"/>
    <property type="match status" value="1"/>
</dbReference>
<comment type="catalytic activity">
    <reaction evidence="4">
        <text>ATP + (deoxyribonucleotide)n-3'-hydroxyl + 5'-phospho-(deoxyribonucleotide)m = (deoxyribonucleotide)n+m + AMP + diphosphate.</text>
        <dbReference type="EC" id="6.5.1.1"/>
    </reaction>
</comment>
<dbReference type="InterPro" id="IPR012310">
    <property type="entry name" value="DNA_ligase_ATP-dep_cent"/>
</dbReference>
<dbReference type="PANTHER" id="PTHR45674:SF4">
    <property type="entry name" value="DNA LIGASE 1"/>
    <property type="match status" value="1"/>
</dbReference>
<dbReference type="InterPro" id="IPR014146">
    <property type="entry name" value="LigD_ligase_dom"/>
</dbReference>
<dbReference type="EMBL" id="BAABLO010000001">
    <property type="protein sequence ID" value="GAA4710188.1"/>
    <property type="molecule type" value="Genomic_DNA"/>
</dbReference>
<dbReference type="SUPFAM" id="SSF50249">
    <property type="entry name" value="Nucleic acid-binding proteins"/>
    <property type="match status" value="1"/>
</dbReference>
<dbReference type="Proteomes" id="UP001500556">
    <property type="component" value="Unassembled WGS sequence"/>
</dbReference>
<dbReference type="RefSeq" id="WP_345500633.1">
    <property type="nucleotide sequence ID" value="NZ_BAABLO010000001.1"/>
</dbReference>
<accession>A0ABP8XLX1</accession>
<dbReference type="Pfam" id="PF01068">
    <property type="entry name" value="DNA_ligase_A_M"/>
    <property type="match status" value="1"/>
</dbReference>
<organism evidence="6 7">
    <name type="scientific">Pedococcus ginsenosidimutans</name>
    <dbReference type="NCBI Taxonomy" id="490570"/>
    <lineage>
        <taxon>Bacteria</taxon>
        <taxon>Bacillati</taxon>
        <taxon>Actinomycetota</taxon>
        <taxon>Actinomycetes</taxon>
        <taxon>Micrococcales</taxon>
        <taxon>Intrasporangiaceae</taxon>
        <taxon>Pedococcus</taxon>
    </lineage>
</organism>
<dbReference type="PANTHER" id="PTHR45674">
    <property type="entry name" value="DNA LIGASE 1/3 FAMILY MEMBER"/>
    <property type="match status" value="1"/>
</dbReference>
<dbReference type="CDD" id="cd07971">
    <property type="entry name" value="OBF_DNA_ligase_LigD"/>
    <property type="match status" value="1"/>
</dbReference>
<gene>
    <name evidence="6" type="ORF">GCM10025782_02770</name>
</gene>
<dbReference type="SUPFAM" id="SSF56091">
    <property type="entry name" value="DNA ligase/mRNA capping enzyme, catalytic domain"/>
    <property type="match status" value="1"/>
</dbReference>
<evidence type="ECO:0000256" key="4">
    <source>
        <dbReference type="ARBA" id="ARBA00034003"/>
    </source>
</evidence>
<evidence type="ECO:0000313" key="6">
    <source>
        <dbReference type="EMBL" id="GAA4710188.1"/>
    </source>
</evidence>
<keyword evidence="3 6" id="KW-0436">Ligase</keyword>
<reference evidence="7" key="1">
    <citation type="journal article" date="2019" name="Int. J. Syst. Evol. Microbiol.">
        <title>The Global Catalogue of Microorganisms (GCM) 10K type strain sequencing project: providing services to taxonomists for standard genome sequencing and annotation.</title>
        <authorList>
            <consortium name="The Broad Institute Genomics Platform"/>
            <consortium name="The Broad Institute Genome Sequencing Center for Infectious Disease"/>
            <person name="Wu L."/>
            <person name="Ma J."/>
        </authorList>
    </citation>
    <scope>NUCLEOTIDE SEQUENCE [LARGE SCALE GENOMIC DNA]</scope>
    <source>
        <strain evidence="7">JCM 18961</strain>
    </source>
</reference>
<evidence type="ECO:0000313" key="7">
    <source>
        <dbReference type="Proteomes" id="UP001500556"/>
    </source>
</evidence>
<dbReference type="Pfam" id="PF04679">
    <property type="entry name" value="DNA_ligase_A_C"/>
    <property type="match status" value="1"/>
</dbReference>
<dbReference type="Gene3D" id="2.40.50.140">
    <property type="entry name" value="Nucleic acid-binding proteins"/>
    <property type="match status" value="1"/>
</dbReference>
<dbReference type="InterPro" id="IPR050191">
    <property type="entry name" value="ATP-dep_DNA_ligase"/>
</dbReference>
<comment type="caution">
    <text evidence="6">The sequence shown here is derived from an EMBL/GenBank/DDBJ whole genome shotgun (WGS) entry which is preliminary data.</text>
</comment>
<sequence length="317" mass="34675">MRPMLATPATSIPHGGDWVHEVKWDGMRVLADISDGRLTLTSRAGNDVTASYPELAPLADLYDDMLLDGEVVALDGGRPSFGALADRMHVRDRRKAERLSAVRPVTLMVFDLLRLYGADLTTQPLSARRELLERLDLRGRHWQVPPVYDDGEELFAATREQGLEGVVSKRLSAPYLPGRRSTDWLKSPHRTTVSAVVGGWRPETGTTDRLGAVLLGMATPQGWRYAGRMGSGIAGRAQRELAGLLAPLARDSAPFATPVPRVDADGAFWVEPRVVVEARTLEVTRDGRLRQPAYLGVRTDLTPEDLLADARAEAGGE</sequence>
<dbReference type="CDD" id="cd07906">
    <property type="entry name" value="Adenylation_DNA_ligase_LigD_LigC"/>
    <property type="match status" value="1"/>
</dbReference>
<dbReference type="GO" id="GO:0016874">
    <property type="term" value="F:ligase activity"/>
    <property type="evidence" value="ECO:0007669"/>
    <property type="project" value="UniProtKB-KW"/>
</dbReference>
<feature type="domain" description="ATP-dependent DNA ligase family profile" evidence="5">
    <location>
        <begin position="105"/>
        <end position="245"/>
    </location>
</feature>
<dbReference type="Gene3D" id="3.30.470.30">
    <property type="entry name" value="DNA ligase/mRNA capping enzyme"/>
    <property type="match status" value="1"/>
</dbReference>
<evidence type="ECO:0000256" key="1">
    <source>
        <dbReference type="ARBA" id="ARBA00007572"/>
    </source>
</evidence>
<protein>
    <recommendedName>
        <fullName evidence="2">DNA ligase (ATP)</fullName>
        <ecNumber evidence="2">6.5.1.1</ecNumber>
    </recommendedName>
</protein>